<proteinExistence type="inferred from homology"/>
<evidence type="ECO:0000313" key="8">
    <source>
        <dbReference type="EMBL" id="TDC78796.1"/>
    </source>
</evidence>
<dbReference type="PROSITE" id="PS00671">
    <property type="entry name" value="D_2_HYDROXYACID_DH_3"/>
    <property type="match status" value="1"/>
</dbReference>
<dbReference type="AlphaFoldDB" id="A0A4R4TPU5"/>
<accession>A0A4R4TPU5</accession>
<dbReference type="InterPro" id="IPR029753">
    <property type="entry name" value="D-isomer_DH_CS"/>
</dbReference>
<dbReference type="InterPro" id="IPR036291">
    <property type="entry name" value="NAD(P)-bd_dom_sf"/>
</dbReference>
<keyword evidence="9" id="KW-1185">Reference proteome</keyword>
<dbReference type="PANTHER" id="PTHR43761">
    <property type="entry name" value="D-ISOMER SPECIFIC 2-HYDROXYACID DEHYDROGENASE FAMILY PROTEIN (AFU_ORTHOLOGUE AFUA_1G13630)"/>
    <property type="match status" value="1"/>
</dbReference>
<dbReference type="Pfam" id="PF02826">
    <property type="entry name" value="2-Hacid_dh_C"/>
    <property type="match status" value="1"/>
</dbReference>
<dbReference type="SUPFAM" id="SSF51735">
    <property type="entry name" value="NAD(P)-binding Rossmann-fold domains"/>
    <property type="match status" value="1"/>
</dbReference>
<dbReference type="Gene3D" id="3.40.50.720">
    <property type="entry name" value="NAD(P)-binding Rossmann-like Domain"/>
    <property type="match status" value="2"/>
</dbReference>
<evidence type="ECO:0000256" key="4">
    <source>
        <dbReference type="RuleBase" id="RU003719"/>
    </source>
</evidence>
<evidence type="ECO:0000256" key="1">
    <source>
        <dbReference type="ARBA" id="ARBA00005854"/>
    </source>
</evidence>
<comment type="similarity">
    <text evidence="1 4">Belongs to the D-isomer specific 2-hydroxyacid dehydrogenase family.</text>
</comment>
<feature type="domain" description="D-isomer specific 2-hydroxyacid dehydrogenase catalytic" evidence="6">
    <location>
        <begin position="64"/>
        <end position="347"/>
    </location>
</feature>
<protein>
    <submittedName>
        <fullName evidence="8">Hydroxyacid dehydrogenase</fullName>
    </submittedName>
</protein>
<evidence type="ECO:0000256" key="2">
    <source>
        <dbReference type="ARBA" id="ARBA00023002"/>
    </source>
</evidence>
<dbReference type="InterPro" id="IPR050418">
    <property type="entry name" value="D-iso_2-hydroxyacid_DH_PdxB"/>
</dbReference>
<keyword evidence="2 4" id="KW-0560">Oxidoreductase</keyword>
<organism evidence="8 9">
    <name type="scientific">Streptomyces hainanensis</name>
    <dbReference type="NCBI Taxonomy" id="402648"/>
    <lineage>
        <taxon>Bacteria</taxon>
        <taxon>Bacillati</taxon>
        <taxon>Actinomycetota</taxon>
        <taxon>Actinomycetes</taxon>
        <taxon>Kitasatosporales</taxon>
        <taxon>Streptomycetaceae</taxon>
        <taxon>Streptomyces</taxon>
    </lineage>
</organism>
<dbReference type="SUPFAM" id="SSF52283">
    <property type="entry name" value="Formate/glycerate dehydrogenase catalytic domain-like"/>
    <property type="match status" value="1"/>
</dbReference>
<feature type="region of interest" description="Disordered" evidence="5">
    <location>
        <begin position="339"/>
        <end position="369"/>
    </location>
</feature>
<evidence type="ECO:0000256" key="5">
    <source>
        <dbReference type="SAM" id="MobiDB-lite"/>
    </source>
</evidence>
<keyword evidence="3" id="KW-0520">NAD</keyword>
<evidence type="ECO:0000313" key="9">
    <source>
        <dbReference type="Proteomes" id="UP000295345"/>
    </source>
</evidence>
<dbReference type="GO" id="GO:0016616">
    <property type="term" value="F:oxidoreductase activity, acting on the CH-OH group of donors, NAD or NADP as acceptor"/>
    <property type="evidence" value="ECO:0007669"/>
    <property type="project" value="InterPro"/>
</dbReference>
<evidence type="ECO:0000259" key="7">
    <source>
        <dbReference type="Pfam" id="PF02826"/>
    </source>
</evidence>
<evidence type="ECO:0000259" key="6">
    <source>
        <dbReference type="Pfam" id="PF00389"/>
    </source>
</evidence>
<dbReference type="Pfam" id="PF00389">
    <property type="entry name" value="2-Hacid_dh"/>
    <property type="match status" value="1"/>
</dbReference>
<feature type="domain" description="D-isomer specific 2-hydroxyacid dehydrogenase NAD-binding" evidence="7">
    <location>
        <begin position="139"/>
        <end position="317"/>
    </location>
</feature>
<comment type="caution">
    <text evidence="8">The sequence shown here is derived from an EMBL/GenBank/DDBJ whole genome shotgun (WGS) entry which is preliminary data.</text>
</comment>
<dbReference type="Proteomes" id="UP000295345">
    <property type="component" value="Unassembled WGS sequence"/>
</dbReference>
<evidence type="ECO:0000256" key="3">
    <source>
        <dbReference type="ARBA" id="ARBA00023027"/>
    </source>
</evidence>
<dbReference type="OrthoDB" id="117809at2"/>
<dbReference type="PANTHER" id="PTHR43761:SF1">
    <property type="entry name" value="D-ISOMER SPECIFIC 2-HYDROXYACID DEHYDROGENASE CATALYTIC DOMAIN-CONTAINING PROTEIN-RELATED"/>
    <property type="match status" value="1"/>
</dbReference>
<reference evidence="8 9" key="1">
    <citation type="submission" date="2019-03" db="EMBL/GenBank/DDBJ databases">
        <title>Draft genome sequences of novel Actinobacteria.</title>
        <authorList>
            <person name="Sahin N."/>
            <person name="Ay H."/>
            <person name="Saygin H."/>
        </authorList>
    </citation>
    <scope>NUCLEOTIDE SEQUENCE [LARGE SCALE GENOMIC DNA]</scope>
    <source>
        <strain evidence="8 9">DSM 41900</strain>
    </source>
</reference>
<name>A0A4R4TPU5_9ACTN</name>
<gene>
    <name evidence="8" type="ORF">E1283_04285</name>
</gene>
<dbReference type="InterPro" id="IPR006140">
    <property type="entry name" value="D-isomer_DH_NAD-bd"/>
</dbReference>
<sequence length="369" mass="37921">MSEGGNDVSEPIPVLVAGDHFVLNRLLVEALHEAGGPAAWRVRELELPWPHVPFGPIAEVREASGSEDRLIEALAGARVCLTQMAPLTRRVLEACPELELFAVCRGGPVNANLAAAAEHGVAVTFAPGRNAASTAEHTLALMLAAMRRIPPAHESMLAGRWDGGGYAYDAAGLELAGRTVGLVGAGAVGGRVATALLALGAHVLVADPYADPAAMPAGVRMVGLPELLASSTVVSLHARLTAETTGLIGTAELAAMPPGSVLVNCARGALLDYGALAAALRNGHLFAAGLDVYDVEPLPPDHPLHGAPGLVLTPHLAGASRAVAERAARMVAAEATRWLHGEPPLHQATEPPRSAGAAPSPTRPRTVPR</sequence>
<dbReference type="InterPro" id="IPR006139">
    <property type="entry name" value="D-isomer_2_OHA_DH_cat_dom"/>
</dbReference>
<dbReference type="GO" id="GO:0051287">
    <property type="term" value="F:NAD binding"/>
    <property type="evidence" value="ECO:0007669"/>
    <property type="project" value="InterPro"/>
</dbReference>
<dbReference type="EMBL" id="SMKI01000027">
    <property type="protein sequence ID" value="TDC78796.1"/>
    <property type="molecule type" value="Genomic_DNA"/>
</dbReference>